<dbReference type="GO" id="GO:0006265">
    <property type="term" value="P:DNA topological change"/>
    <property type="evidence" value="ECO:0007669"/>
    <property type="project" value="InterPro"/>
</dbReference>
<feature type="domain" description="Toprim" evidence="12">
    <location>
        <begin position="434"/>
        <end position="548"/>
    </location>
</feature>
<keyword evidence="5" id="KW-0479">Metal-binding</keyword>
<evidence type="ECO:0000256" key="1">
    <source>
        <dbReference type="ARBA" id="ARBA00000185"/>
    </source>
</evidence>
<dbReference type="CDD" id="cd00822">
    <property type="entry name" value="TopoII_Trans_DNA_gyrase"/>
    <property type="match status" value="1"/>
</dbReference>
<comment type="catalytic activity">
    <reaction evidence="1">
        <text>ATP-dependent breakage, passage and rejoining of double-stranded DNA.</text>
        <dbReference type="EC" id="5.6.2.2"/>
    </reaction>
</comment>
<dbReference type="SUPFAM" id="SSF54211">
    <property type="entry name" value="Ribosomal protein S5 domain 2-like"/>
    <property type="match status" value="1"/>
</dbReference>
<comment type="similarity">
    <text evidence="3">Belongs to the type II topoisomerase GyrB family.</text>
</comment>
<dbReference type="InterPro" id="IPR001241">
    <property type="entry name" value="Topo_IIA"/>
</dbReference>
<keyword evidence="8" id="KW-0460">Magnesium</keyword>
<evidence type="ECO:0000256" key="4">
    <source>
        <dbReference type="ARBA" id="ARBA00012895"/>
    </source>
</evidence>
<evidence type="ECO:0000256" key="2">
    <source>
        <dbReference type="ARBA" id="ARBA00001946"/>
    </source>
</evidence>
<proteinExistence type="inferred from homology"/>
<dbReference type="SUPFAM" id="SSF55874">
    <property type="entry name" value="ATPase domain of HSP90 chaperone/DNA topoisomerase II/histidine kinase"/>
    <property type="match status" value="1"/>
</dbReference>
<dbReference type="GO" id="GO:0003677">
    <property type="term" value="F:DNA binding"/>
    <property type="evidence" value="ECO:0007669"/>
    <property type="project" value="UniProtKB-KW"/>
</dbReference>
<evidence type="ECO:0000256" key="8">
    <source>
        <dbReference type="ARBA" id="ARBA00022842"/>
    </source>
</evidence>
<dbReference type="Pfam" id="PF02518">
    <property type="entry name" value="HATPase_c"/>
    <property type="match status" value="1"/>
</dbReference>
<evidence type="ECO:0000256" key="9">
    <source>
        <dbReference type="ARBA" id="ARBA00023029"/>
    </source>
</evidence>
<dbReference type="InterPro" id="IPR018522">
    <property type="entry name" value="TopoIIA_CS"/>
</dbReference>
<evidence type="ECO:0000256" key="11">
    <source>
        <dbReference type="ARBA" id="ARBA00023235"/>
    </source>
</evidence>
<dbReference type="GO" id="GO:0005524">
    <property type="term" value="F:ATP binding"/>
    <property type="evidence" value="ECO:0007669"/>
    <property type="project" value="UniProtKB-KW"/>
</dbReference>
<dbReference type="SMART" id="SM00433">
    <property type="entry name" value="TOP2c"/>
    <property type="match status" value="1"/>
</dbReference>
<evidence type="ECO:0000259" key="12">
    <source>
        <dbReference type="PROSITE" id="PS50880"/>
    </source>
</evidence>
<dbReference type="SMART" id="SM00387">
    <property type="entry name" value="HATPase_c"/>
    <property type="match status" value="1"/>
</dbReference>
<dbReference type="AlphaFoldDB" id="A0A3B1DGG7"/>
<dbReference type="InterPro" id="IPR006171">
    <property type="entry name" value="TOPRIM_dom"/>
</dbReference>
<dbReference type="PROSITE" id="PS50880">
    <property type="entry name" value="TOPRIM"/>
    <property type="match status" value="1"/>
</dbReference>
<dbReference type="Gene3D" id="3.30.565.10">
    <property type="entry name" value="Histidine kinase-like ATPase, C-terminal domain"/>
    <property type="match status" value="1"/>
</dbReference>
<dbReference type="InterPro" id="IPR020568">
    <property type="entry name" value="Ribosomal_Su5_D2-typ_SF"/>
</dbReference>
<sequence>MPTTKKQKRKTTSAKQNGQYAAKDIEVLEGLEAVRRRPSMYIGGVDNRGLHHLLWEIVDNSVDEYLAGETDRIDVFLHKNGCSVSVCDYGRGIPVDKHPKIKKSALEVILTTLHAGGKFSDKNYARSGGLHGVGSSVVNALSSEMVATIHRDGSEWVQRYKRGKPTTPVKKVKPFRGHGTRIFFQPDIDIFKKTHFNAEIIRKHLEDISYIHGGLKIKFVDEVKKETVEFHHPEGIRAYLTKLTKEGEKQAVHEQPFETDKDDKNIKVECVLHWTEATDEQLRSYVNGIRTHAGGTHESGFRAGVAKAVKNYMETHNIKQKGLSISTEDIREGIVGVLSIFHGDPMFQGQTKEKLNNPEVSSFVDGLVRPALETWLNNNPTTADAIVGRIVLSARARAASRSAVKEVRRKSAGSRKTNLPGKLLDCRSTKPEESELFIVEGDSAGGTAAMGRNGKTQAVLPLRGKILNTESLNLTRVMQNQEIKDLTETLGTGIGDGFDIRKLRYHRIVLLMDADSDGYHISTLLLTFFFRHMREIIRQGRLYLAQPPLYRIKAGSSVMYAHDDAEKEEILAALPANRKVDVQRFKGLGEMDDEQLRETTLDPKKRILLRVDIDSLVEADITFSQLLGKDASERYRIIMEDASFADDVDL</sequence>
<name>A0A3B1DGG7_9ZZZZ</name>
<evidence type="ECO:0000256" key="3">
    <source>
        <dbReference type="ARBA" id="ARBA00010708"/>
    </source>
</evidence>
<evidence type="ECO:0000256" key="10">
    <source>
        <dbReference type="ARBA" id="ARBA00023125"/>
    </source>
</evidence>
<dbReference type="InterPro" id="IPR003594">
    <property type="entry name" value="HATPase_dom"/>
</dbReference>
<protein>
    <recommendedName>
        <fullName evidence="4">DNA topoisomerase (ATP-hydrolyzing)</fullName>
        <ecNumber evidence="4">5.6.2.2</ecNumber>
    </recommendedName>
</protein>
<dbReference type="PANTHER" id="PTHR45866">
    <property type="entry name" value="DNA GYRASE/TOPOISOMERASE SUBUNIT B"/>
    <property type="match status" value="1"/>
</dbReference>
<dbReference type="Gene3D" id="3.30.230.10">
    <property type="match status" value="1"/>
</dbReference>
<dbReference type="PANTHER" id="PTHR45866:SF1">
    <property type="entry name" value="DNA GYRASE SUBUNIT B, MITOCHONDRIAL"/>
    <property type="match status" value="1"/>
</dbReference>
<reference evidence="13" key="1">
    <citation type="submission" date="2018-06" db="EMBL/GenBank/DDBJ databases">
        <authorList>
            <person name="Zhirakovskaya E."/>
        </authorList>
    </citation>
    <scope>NUCLEOTIDE SEQUENCE</scope>
</reference>
<evidence type="ECO:0000256" key="5">
    <source>
        <dbReference type="ARBA" id="ARBA00022723"/>
    </source>
</evidence>
<dbReference type="NCBIfam" id="NF004189">
    <property type="entry name" value="PRK05644.1"/>
    <property type="match status" value="1"/>
</dbReference>
<dbReference type="EMBL" id="UOGL01000597">
    <property type="protein sequence ID" value="VAX41896.1"/>
    <property type="molecule type" value="Genomic_DNA"/>
</dbReference>
<dbReference type="EC" id="5.6.2.2" evidence="4"/>
<dbReference type="PROSITE" id="PS00177">
    <property type="entry name" value="TOPOISOMERASE_II"/>
    <property type="match status" value="1"/>
</dbReference>
<dbReference type="InterPro" id="IPR013506">
    <property type="entry name" value="Topo_IIA_bsu_dom2"/>
</dbReference>
<evidence type="ECO:0000256" key="7">
    <source>
        <dbReference type="ARBA" id="ARBA00022840"/>
    </source>
</evidence>
<dbReference type="PRINTS" id="PR01159">
    <property type="entry name" value="DNAGYRASEB"/>
</dbReference>
<dbReference type="GO" id="GO:0046872">
    <property type="term" value="F:metal ion binding"/>
    <property type="evidence" value="ECO:0007669"/>
    <property type="project" value="UniProtKB-KW"/>
</dbReference>
<dbReference type="CDD" id="cd16928">
    <property type="entry name" value="HATPase_GyrB-like"/>
    <property type="match status" value="1"/>
</dbReference>
<gene>
    <name evidence="13" type="ORF">MNBD_PLANCTO02-2702</name>
</gene>
<dbReference type="InterPro" id="IPR014721">
    <property type="entry name" value="Ribsml_uS5_D2-typ_fold_subgr"/>
</dbReference>
<dbReference type="Pfam" id="PF00986">
    <property type="entry name" value="DNA_gyraseB_C"/>
    <property type="match status" value="1"/>
</dbReference>
<dbReference type="SUPFAM" id="SSF56719">
    <property type="entry name" value="Type II DNA topoisomerase"/>
    <property type="match status" value="1"/>
</dbReference>
<dbReference type="InterPro" id="IPR036890">
    <property type="entry name" value="HATPase_C_sf"/>
</dbReference>
<accession>A0A3B1DGG7</accession>
<dbReference type="Gene3D" id="3.40.50.670">
    <property type="match status" value="1"/>
</dbReference>
<dbReference type="GO" id="GO:0003918">
    <property type="term" value="F:DNA topoisomerase type II (double strand cut, ATP-hydrolyzing) activity"/>
    <property type="evidence" value="ECO:0007669"/>
    <property type="project" value="UniProtKB-EC"/>
</dbReference>
<organism evidence="13">
    <name type="scientific">hydrothermal vent metagenome</name>
    <dbReference type="NCBI Taxonomy" id="652676"/>
    <lineage>
        <taxon>unclassified sequences</taxon>
        <taxon>metagenomes</taxon>
        <taxon>ecological metagenomes</taxon>
    </lineage>
</organism>
<dbReference type="PRINTS" id="PR00418">
    <property type="entry name" value="TPI2FAMILY"/>
</dbReference>
<dbReference type="InterPro" id="IPR002288">
    <property type="entry name" value="DNA_gyrase_B_C"/>
</dbReference>
<comment type="cofactor">
    <cofactor evidence="2">
        <name>Mg(2+)</name>
        <dbReference type="ChEBI" id="CHEBI:18420"/>
    </cofactor>
</comment>
<keyword evidence="11 13" id="KW-0413">Isomerase</keyword>
<keyword evidence="10" id="KW-0238">DNA-binding</keyword>
<evidence type="ECO:0000313" key="13">
    <source>
        <dbReference type="EMBL" id="VAX41896.1"/>
    </source>
</evidence>
<keyword evidence="6" id="KW-0547">Nucleotide-binding</keyword>
<keyword evidence="7" id="KW-0067">ATP-binding</keyword>
<evidence type="ECO:0000256" key="6">
    <source>
        <dbReference type="ARBA" id="ARBA00022741"/>
    </source>
</evidence>
<keyword evidence="9" id="KW-0799">Topoisomerase</keyword>
<dbReference type="Pfam" id="PF00204">
    <property type="entry name" value="DNA_gyraseB"/>
    <property type="match status" value="1"/>
</dbReference>
<dbReference type="Pfam" id="PF01751">
    <property type="entry name" value="Toprim"/>
    <property type="match status" value="1"/>
</dbReference>
<dbReference type="InterPro" id="IPR013760">
    <property type="entry name" value="Topo_IIA-like_dom_sf"/>
</dbReference>
<dbReference type="InterPro" id="IPR000565">
    <property type="entry name" value="Topo_IIA_B"/>
</dbReference>
<dbReference type="InterPro" id="IPR013759">
    <property type="entry name" value="Topo_IIA_B_C"/>
</dbReference>